<gene>
    <name evidence="2" type="ORF">LX16_3956</name>
</gene>
<evidence type="ECO:0000313" key="3">
    <source>
        <dbReference type="Proteomes" id="UP000321617"/>
    </source>
</evidence>
<organism evidence="2 3">
    <name type="scientific">Stackebrandtia albiflava</name>
    <dbReference type="NCBI Taxonomy" id="406432"/>
    <lineage>
        <taxon>Bacteria</taxon>
        <taxon>Bacillati</taxon>
        <taxon>Actinomycetota</taxon>
        <taxon>Actinomycetes</taxon>
        <taxon>Glycomycetales</taxon>
        <taxon>Glycomycetaceae</taxon>
        <taxon>Stackebrandtia</taxon>
    </lineage>
</organism>
<dbReference type="RefSeq" id="WP_147141147.1">
    <property type="nucleotide sequence ID" value="NZ_BAABIJ010000003.1"/>
</dbReference>
<dbReference type="Pfam" id="PF14042">
    <property type="entry name" value="DUF4247"/>
    <property type="match status" value="1"/>
</dbReference>
<comment type="caution">
    <text evidence="2">The sequence shown here is derived from an EMBL/GenBank/DDBJ whole genome shotgun (WGS) entry which is preliminary data.</text>
</comment>
<accession>A0A562UY56</accession>
<dbReference type="InterPro" id="IPR025341">
    <property type="entry name" value="DUF4247"/>
</dbReference>
<keyword evidence="1" id="KW-0472">Membrane</keyword>
<evidence type="ECO:0000313" key="2">
    <source>
        <dbReference type="EMBL" id="TWJ10537.1"/>
    </source>
</evidence>
<proteinExistence type="predicted"/>
<keyword evidence="3" id="KW-1185">Reference proteome</keyword>
<dbReference type="EMBL" id="VLLL01000007">
    <property type="protein sequence ID" value="TWJ10537.1"/>
    <property type="molecule type" value="Genomic_DNA"/>
</dbReference>
<keyword evidence="1" id="KW-0812">Transmembrane</keyword>
<evidence type="ECO:0000256" key="1">
    <source>
        <dbReference type="SAM" id="Phobius"/>
    </source>
</evidence>
<protein>
    <submittedName>
        <fullName evidence="2">Uncharacterized protein DUF4247</fullName>
    </submittedName>
</protein>
<reference evidence="2 3" key="1">
    <citation type="journal article" date="2013" name="Stand. Genomic Sci.">
        <title>Genomic Encyclopedia of Type Strains, Phase I: The one thousand microbial genomes (KMG-I) project.</title>
        <authorList>
            <person name="Kyrpides N.C."/>
            <person name="Woyke T."/>
            <person name="Eisen J.A."/>
            <person name="Garrity G."/>
            <person name="Lilburn T.G."/>
            <person name="Beck B.J."/>
            <person name="Whitman W.B."/>
            <person name="Hugenholtz P."/>
            <person name="Klenk H.P."/>
        </authorList>
    </citation>
    <scope>NUCLEOTIDE SEQUENCE [LARGE SCALE GENOMIC DNA]</scope>
    <source>
        <strain evidence="2 3">DSM 45044</strain>
    </source>
</reference>
<name>A0A562UY56_9ACTN</name>
<keyword evidence="1" id="KW-1133">Transmembrane helix</keyword>
<sequence>MKTSDDNKKTGWIVFAVIAGVGLLIAVIAIANSSSSPRAFIGDRYDCDYNPDDVDSVRCESGDSPGVVASSIAADTSPIDRRTADDGTVFLQYSDDIVAISAAAAGSVILLDDYDTGYRRHSTYVSVFGWTATRPSSSSGGWGSGGK</sequence>
<feature type="transmembrane region" description="Helical" evidence="1">
    <location>
        <begin position="12"/>
        <end position="31"/>
    </location>
</feature>
<dbReference type="OrthoDB" id="4546889at2"/>
<dbReference type="Proteomes" id="UP000321617">
    <property type="component" value="Unassembled WGS sequence"/>
</dbReference>
<dbReference type="AlphaFoldDB" id="A0A562UY56"/>